<protein>
    <submittedName>
        <fullName evidence="8">Sulfate transporter family-domain-containing protein</fullName>
    </submittedName>
</protein>
<feature type="transmembrane region" description="Helical" evidence="5">
    <location>
        <begin position="57"/>
        <end position="81"/>
    </location>
</feature>
<evidence type="ECO:0000256" key="3">
    <source>
        <dbReference type="ARBA" id="ARBA00022989"/>
    </source>
</evidence>
<keyword evidence="4 5" id="KW-0472">Membrane</keyword>
<dbReference type="InterPro" id="IPR014710">
    <property type="entry name" value="RmlC-like_jellyroll"/>
</dbReference>
<dbReference type="PROSITE" id="PS50801">
    <property type="entry name" value="STAS"/>
    <property type="match status" value="1"/>
</dbReference>
<accession>A0A8K0XTD5</accession>
<feature type="transmembrane region" description="Helical" evidence="5">
    <location>
        <begin position="125"/>
        <end position="145"/>
    </location>
</feature>
<dbReference type="SUPFAM" id="SSF51206">
    <property type="entry name" value="cAMP-binding domain-like"/>
    <property type="match status" value="1"/>
</dbReference>
<keyword evidence="2 5" id="KW-0812">Transmembrane</keyword>
<gene>
    <name evidence="8" type="ORF">BXZ70DRAFT_887046</name>
</gene>
<dbReference type="InterPro" id="IPR002645">
    <property type="entry name" value="STAS_dom"/>
</dbReference>
<dbReference type="Gene3D" id="3.30.750.24">
    <property type="entry name" value="STAS domain"/>
    <property type="match status" value="1"/>
</dbReference>
<organism evidence="8 9">
    <name type="scientific">Cristinia sonorae</name>
    <dbReference type="NCBI Taxonomy" id="1940300"/>
    <lineage>
        <taxon>Eukaryota</taxon>
        <taxon>Fungi</taxon>
        <taxon>Dikarya</taxon>
        <taxon>Basidiomycota</taxon>
        <taxon>Agaricomycotina</taxon>
        <taxon>Agaricomycetes</taxon>
        <taxon>Agaricomycetidae</taxon>
        <taxon>Agaricales</taxon>
        <taxon>Pleurotineae</taxon>
        <taxon>Stephanosporaceae</taxon>
        <taxon>Cristinia</taxon>
    </lineage>
</organism>
<evidence type="ECO:0000256" key="2">
    <source>
        <dbReference type="ARBA" id="ARBA00022692"/>
    </source>
</evidence>
<feature type="transmembrane region" description="Helical" evidence="5">
    <location>
        <begin position="367"/>
        <end position="400"/>
    </location>
</feature>
<keyword evidence="9" id="KW-1185">Reference proteome</keyword>
<dbReference type="PROSITE" id="PS50042">
    <property type="entry name" value="CNMP_BINDING_3"/>
    <property type="match status" value="1"/>
</dbReference>
<dbReference type="EMBL" id="JAEVFJ010000004">
    <property type="protein sequence ID" value="KAH8105254.1"/>
    <property type="molecule type" value="Genomic_DNA"/>
</dbReference>
<dbReference type="InterPro" id="IPR052706">
    <property type="entry name" value="Membrane-Transporter-like"/>
</dbReference>
<dbReference type="GO" id="GO:0016020">
    <property type="term" value="C:membrane"/>
    <property type="evidence" value="ECO:0007669"/>
    <property type="project" value="UniProtKB-SubCell"/>
</dbReference>
<evidence type="ECO:0000256" key="4">
    <source>
        <dbReference type="ARBA" id="ARBA00023136"/>
    </source>
</evidence>
<dbReference type="Pfam" id="PF00916">
    <property type="entry name" value="Sulfate_transp"/>
    <property type="match status" value="1"/>
</dbReference>
<dbReference type="InterPro" id="IPR018490">
    <property type="entry name" value="cNMP-bd_dom_sf"/>
</dbReference>
<evidence type="ECO:0000256" key="5">
    <source>
        <dbReference type="SAM" id="Phobius"/>
    </source>
</evidence>
<dbReference type="PANTHER" id="PTHR43310">
    <property type="entry name" value="SULFATE TRANSPORTER YBAR-RELATED"/>
    <property type="match status" value="1"/>
</dbReference>
<dbReference type="OrthoDB" id="409725at2759"/>
<dbReference type="Pfam" id="PF01740">
    <property type="entry name" value="STAS"/>
    <property type="match status" value="1"/>
</dbReference>
<dbReference type="Proteomes" id="UP000813824">
    <property type="component" value="Unassembled WGS sequence"/>
</dbReference>
<evidence type="ECO:0000313" key="9">
    <source>
        <dbReference type="Proteomes" id="UP000813824"/>
    </source>
</evidence>
<dbReference type="CDD" id="cd07042">
    <property type="entry name" value="STAS_SulP_like_sulfate_transporter"/>
    <property type="match status" value="1"/>
</dbReference>
<sequence>MTNSWRHRLSSVRGTDGFKRAPAEVVRALPAVLLGALLNVLDGISYGMIIFPAAGVFAGLGGVGVSMFFVSAVVSQLVYSAGGSGFAGANGSMMIEVVPFFHILAQSISAYIGEDRPEEVLATTMVAFAFSSLLTGATFLLLGALRLGSLIGFFPRHILVGCIGGVGIFLIITGLTVCTRITEDDFDLSFETFKFLVLNSYNLVLWLLPFFLAVLLRIITHRYHHQLIFPLYFIIIPIIFYIAVAIGGIDIGLLREKGWLFDMGTTDEPWYKFYTLFNLHLTNWGALWDTLPTQFALLFFNILHPPLNVPALAVSLNHDVDTDKELVAHGYSNILAGALGTVPNYLVYVNTLLFYRVGGVTRIAGFLLAGANVFLLVIGTGPIAYIPVMVVGALIFVLGIDLVKEALWDTRNRVNRWEYITIASIMICMTVWDFVIGVLFGIIMSCCFFVVQNSQRKSIRALHTGEAAMSTVRRPGAHRAYIREVSRQTTIVRLQGFLFFGTITHVEETIRTLLDGPALLHNPIRFLVLDLAMVVGVDMSAAEAFVRIQRILAMNRIVLVLCGFTVDSAVGKALKSVDLLEMDAVEVFTDFTEALEWTENAYLTAWFLSRKLEADAIALPGRRQTVDTDDLSMSATPRRSQLLEVGFRTIARDGYSDTPPEVQTPEEDREPLNTIFKAFSSYGPLDRETFRPLVRYLQPLSLPAGHVLWTQGDAPDGLYIVEGGILRAIYQFADHASPTYETMVPGTLAGELSMLSGLERNASCIVERDAKVWKLSVESLKRLQAEEPDLAREFTQLVLKSAKLDYDILLTALASRQ</sequence>
<proteinExistence type="predicted"/>
<reference evidence="8" key="1">
    <citation type="journal article" date="2021" name="New Phytol.">
        <title>Evolutionary innovations through gain and loss of genes in the ectomycorrhizal Boletales.</title>
        <authorList>
            <person name="Wu G."/>
            <person name="Miyauchi S."/>
            <person name="Morin E."/>
            <person name="Kuo A."/>
            <person name="Drula E."/>
            <person name="Varga T."/>
            <person name="Kohler A."/>
            <person name="Feng B."/>
            <person name="Cao Y."/>
            <person name="Lipzen A."/>
            <person name="Daum C."/>
            <person name="Hundley H."/>
            <person name="Pangilinan J."/>
            <person name="Johnson J."/>
            <person name="Barry K."/>
            <person name="LaButti K."/>
            <person name="Ng V."/>
            <person name="Ahrendt S."/>
            <person name="Min B."/>
            <person name="Choi I.G."/>
            <person name="Park H."/>
            <person name="Plett J.M."/>
            <person name="Magnuson J."/>
            <person name="Spatafora J.W."/>
            <person name="Nagy L.G."/>
            <person name="Henrissat B."/>
            <person name="Grigoriev I.V."/>
            <person name="Yang Z.L."/>
            <person name="Xu J."/>
            <person name="Martin F.M."/>
        </authorList>
    </citation>
    <scope>NUCLEOTIDE SEQUENCE</scope>
    <source>
        <strain evidence="8">KKN 215</strain>
    </source>
</reference>
<name>A0A8K0XTD5_9AGAR</name>
<feature type="transmembrane region" description="Helical" evidence="5">
    <location>
        <begin position="228"/>
        <end position="249"/>
    </location>
</feature>
<dbReference type="CDD" id="cd00038">
    <property type="entry name" value="CAP_ED"/>
    <property type="match status" value="1"/>
</dbReference>
<feature type="domain" description="Cyclic nucleotide-binding" evidence="6">
    <location>
        <begin position="681"/>
        <end position="801"/>
    </location>
</feature>
<evidence type="ECO:0000259" key="6">
    <source>
        <dbReference type="PROSITE" id="PS50042"/>
    </source>
</evidence>
<evidence type="ECO:0000259" key="7">
    <source>
        <dbReference type="PROSITE" id="PS50801"/>
    </source>
</evidence>
<feature type="transmembrane region" description="Helical" evidence="5">
    <location>
        <begin position="28"/>
        <end position="51"/>
    </location>
</feature>
<dbReference type="InterPro" id="IPR036513">
    <property type="entry name" value="STAS_dom_sf"/>
</dbReference>
<dbReference type="SUPFAM" id="SSF52091">
    <property type="entry name" value="SpoIIaa-like"/>
    <property type="match status" value="1"/>
</dbReference>
<feature type="transmembrane region" description="Helical" evidence="5">
    <location>
        <begin position="334"/>
        <end position="355"/>
    </location>
</feature>
<evidence type="ECO:0000313" key="8">
    <source>
        <dbReference type="EMBL" id="KAH8105254.1"/>
    </source>
</evidence>
<dbReference type="Gene3D" id="2.60.120.10">
    <property type="entry name" value="Jelly Rolls"/>
    <property type="match status" value="1"/>
</dbReference>
<feature type="transmembrane region" description="Helical" evidence="5">
    <location>
        <begin position="195"/>
        <end position="216"/>
    </location>
</feature>
<feature type="transmembrane region" description="Helical" evidence="5">
    <location>
        <begin position="157"/>
        <end position="175"/>
    </location>
</feature>
<dbReference type="PANTHER" id="PTHR43310:SF4">
    <property type="entry name" value="AFR304WP"/>
    <property type="match status" value="1"/>
</dbReference>
<feature type="domain" description="STAS" evidence="7">
    <location>
        <begin position="491"/>
        <end position="598"/>
    </location>
</feature>
<evidence type="ECO:0000256" key="1">
    <source>
        <dbReference type="ARBA" id="ARBA00004141"/>
    </source>
</evidence>
<dbReference type="SMART" id="SM00100">
    <property type="entry name" value="cNMP"/>
    <property type="match status" value="1"/>
</dbReference>
<dbReference type="InterPro" id="IPR000595">
    <property type="entry name" value="cNMP-bd_dom"/>
</dbReference>
<dbReference type="Pfam" id="PF00027">
    <property type="entry name" value="cNMP_binding"/>
    <property type="match status" value="1"/>
</dbReference>
<keyword evidence="3 5" id="KW-1133">Transmembrane helix</keyword>
<comment type="caution">
    <text evidence="8">The sequence shown here is derived from an EMBL/GenBank/DDBJ whole genome shotgun (WGS) entry which is preliminary data.</text>
</comment>
<dbReference type="AlphaFoldDB" id="A0A8K0XTD5"/>
<dbReference type="InterPro" id="IPR011547">
    <property type="entry name" value="SLC26A/SulP_dom"/>
</dbReference>
<feature type="transmembrane region" description="Helical" evidence="5">
    <location>
        <begin position="420"/>
        <end position="451"/>
    </location>
</feature>
<feature type="transmembrane region" description="Helical" evidence="5">
    <location>
        <begin position="93"/>
        <end position="113"/>
    </location>
</feature>
<comment type="subcellular location">
    <subcellularLocation>
        <location evidence="1">Membrane</location>
        <topology evidence="1">Multi-pass membrane protein</topology>
    </subcellularLocation>
</comment>